<dbReference type="GeneID" id="62194015"/>
<gene>
    <name evidence="1" type="ORF">FOA43_000614</name>
</gene>
<dbReference type="EMBL" id="CP064812">
    <property type="protein sequence ID" value="QPG73304.1"/>
    <property type="molecule type" value="Genomic_DNA"/>
</dbReference>
<keyword evidence="2" id="KW-1185">Reference proteome</keyword>
<name>A0A875S1N3_EENNA</name>
<organism evidence="1 2">
    <name type="scientific">Eeniella nana</name>
    <name type="common">Yeast</name>
    <name type="synonym">Brettanomyces nanus</name>
    <dbReference type="NCBI Taxonomy" id="13502"/>
    <lineage>
        <taxon>Eukaryota</taxon>
        <taxon>Fungi</taxon>
        <taxon>Dikarya</taxon>
        <taxon>Ascomycota</taxon>
        <taxon>Saccharomycotina</taxon>
        <taxon>Pichiomycetes</taxon>
        <taxon>Pichiales</taxon>
        <taxon>Pichiaceae</taxon>
        <taxon>Brettanomyces</taxon>
    </lineage>
</organism>
<evidence type="ECO:0000313" key="1">
    <source>
        <dbReference type="EMBL" id="QPG73304.1"/>
    </source>
</evidence>
<proteinExistence type="predicted"/>
<dbReference type="RefSeq" id="XP_038776869.1">
    <property type="nucleotide sequence ID" value="XM_038920941.1"/>
</dbReference>
<reference evidence="1" key="1">
    <citation type="submission" date="2020-10" db="EMBL/GenBank/DDBJ databases">
        <authorList>
            <person name="Roach M.J.R."/>
        </authorList>
    </citation>
    <scope>NUCLEOTIDE SEQUENCE</scope>
    <source>
        <strain evidence="1">CBS 1945</strain>
    </source>
</reference>
<dbReference type="OrthoDB" id="185373at2759"/>
<dbReference type="KEGG" id="bnn:FOA43_000614"/>
<dbReference type="AlphaFoldDB" id="A0A875S1N3"/>
<evidence type="ECO:0000313" key="2">
    <source>
        <dbReference type="Proteomes" id="UP000662931"/>
    </source>
</evidence>
<protein>
    <submittedName>
        <fullName evidence="1">Uncharacterized protein</fullName>
    </submittedName>
</protein>
<dbReference type="Proteomes" id="UP000662931">
    <property type="component" value="Chromosome 1"/>
</dbReference>
<sequence>MTLWGFRRSTVRRLSDLCFHSDSEGVKYLNNYRHEQETQILAEFLQTLPDKPQYPKRTSIEKNIAEITTLSGWKTPQYYEHLVRSRGKMPQPPSNMTYRGFQRYLLKLSLRNDWTTNHSRREIWNFIDGFLRNERNNGYQVILGEDNPEEILNPILWWLVKNEERDAASQMIRQIYNRLKEESKRSVEFYNILLAGAGGMCRYGKWFYLDRLLREMIEEKVEANDLTAQLLYMWIPDWDIKVEMLGMEKVQLKKNGDAIMDRICLEGGISEEEKGERVSSDNQIIEIPAIYEGKVNLMLMSQSSLDVDRTVQLLQEQILAGWRPNLLTVDIVTSMLERILDYVSCVKWLYFCERKYGLKVGPWVSHIDSVVAERYAGGKVDTKVYEAGQIGKTINLLRWWRLSGNGELFEQELNAVESNTLYKVLLHVQ</sequence>
<accession>A0A875S1N3</accession>